<keyword evidence="3" id="KW-1185">Reference proteome</keyword>
<evidence type="ECO:0000313" key="2">
    <source>
        <dbReference type="EMBL" id="KKF03581.1"/>
    </source>
</evidence>
<protein>
    <submittedName>
        <fullName evidence="2">Membrane protein</fullName>
    </submittedName>
</protein>
<dbReference type="AlphaFoldDB" id="A0A0M2K9D5"/>
<feature type="transmembrane region" description="Helical" evidence="1">
    <location>
        <begin position="88"/>
        <end position="107"/>
    </location>
</feature>
<dbReference type="EMBL" id="LAUZ02000006">
    <property type="protein sequence ID" value="KKF03581.1"/>
    <property type="molecule type" value="Genomic_DNA"/>
</dbReference>
<dbReference type="Proteomes" id="UP000034150">
    <property type="component" value="Unassembled WGS sequence"/>
</dbReference>
<feature type="transmembrane region" description="Helical" evidence="1">
    <location>
        <begin position="127"/>
        <end position="146"/>
    </location>
</feature>
<accession>A0A0M2K9D5</accession>
<proteinExistence type="predicted"/>
<evidence type="ECO:0000313" key="3">
    <source>
        <dbReference type="Proteomes" id="UP000034150"/>
    </source>
</evidence>
<organism evidence="2 3">
    <name type="scientific">Mycolicibacterium obuense</name>
    <dbReference type="NCBI Taxonomy" id="1807"/>
    <lineage>
        <taxon>Bacteria</taxon>
        <taxon>Bacillati</taxon>
        <taxon>Actinomycetota</taxon>
        <taxon>Actinomycetes</taxon>
        <taxon>Mycobacteriales</taxon>
        <taxon>Mycobacteriaceae</taxon>
        <taxon>Mycolicibacterium</taxon>
    </lineage>
</organism>
<evidence type="ECO:0000256" key="1">
    <source>
        <dbReference type="SAM" id="Phobius"/>
    </source>
</evidence>
<dbReference type="PANTHER" id="PTHR36974:SF1">
    <property type="entry name" value="DOXX FAMILY MEMBRANE PROTEIN"/>
    <property type="match status" value="1"/>
</dbReference>
<dbReference type="STRING" id="1807.MOBUDSM44075_02343"/>
<sequence>MTTTKGSPVADLPAPPPTTRARTIARLVLAGAMIFAGLSHLFWAREEFQAQVPKWVPMDADGVVMASGGVEITLGVGLALLRRDRVLVGRLLAAFFVLVFPGNIAQFVNQADGFGLNTDTSRFVRLLFQPVLIAWALWATGIPRGIPRRR</sequence>
<dbReference type="PANTHER" id="PTHR36974">
    <property type="entry name" value="MEMBRANE PROTEIN-RELATED"/>
    <property type="match status" value="1"/>
</dbReference>
<keyword evidence="1" id="KW-0472">Membrane</keyword>
<feature type="transmembrane region" description="Helical" evidence="1">
    <location>
        <begin position="63"/>
        <end position="81"/>
    </location>
</feature>
<reference evidence="2 3" key="1">
    <citation type="journal article" date="2015" name="Genome Announc.">
        <title>Draft Genome Sequence of Mycobacterium obuense Strain UC1, Isolated from Patient Sputum.</title>
        <authorList>
            <person name="Greninger A.L."/>
            <person name="Cunningham G."/>
            <person name="Hsu E.D."/>
            <person name="Yu J.M."/>
            <person name="Chiu C.Y."/>
            <person name="Miller S."/>
        </authorList>
    </citation>
    <scope>NUCLEOTIDE SEQUENCE [LARGE SCALE GENOMIC DNA]</scope>
    <source>
        <strain evidence="2 3">UC1</strain>
    </source>
</reference>
<keyword evidence="1" id="KW-1133">Transmembrane helix</keyword>
<feature type="transmembrane region" description="Helical" evidence="1">
    <location>
        <begin position="24"/>
        <end position="43"/>
    </location>
</feature>
<dbReference type="PATRIC" id="fig|1807.13.peg.873"/>
<name>A0A0M2K9D5_9MYCO</name>
<gene>
    <name evidence="2" type="ORF">WN67_02450</name>
</gene>
<comment type="caution">
    <text evidence="2">The sequence shown here is derived from an EMBL/GenBank/DDBJ whole genome shotgun (WGS) entry which is preliminary data.</text>
</comment>
<keyword evidence="1" id="KW-0812">Transmembrane</keyword>